<dbReference type="InterPro" id="IPR050997">
    <property type="entry name" value="MAPEG"/>
</dbReference>
<protein>
    <submittedName>
        <fullName evidence="6">MAPEG family protein</fullName>
    </submittedName>
</protein>
<feature type="transmembrane region" description="Helical" evidence="5">
    <location>
        <begin position="59"/>
        <end position="85"/>
    </location>
</feature>
<proteinExistence type="predicted"/>
<comment type="caution">
    <text evidence="6">The sequence shown here is derived from an EMBL/GenBank/DDBJ whole genome shotgun (WGS) entry which is preliminary data.</text>
</comment>
<evidence type="ECO:0000313" key="6">
    <source>
        <dbReference type="EMBL" id="MQT16767.1"/>
    </source>
</evidence>
<dbReference type="AlphaFoldDB" id="A0A7C9LFK4"/>
<organism evidence="6 7">
    <name type="scientific">Sandarakinorhabdus fusca</name>
    <dbReference type="NCBI Taxonomy" id="1439888"/>
    <lineage>
        <taxon>Bacteria</taxon>
        <taxon>Pseudomonadati</taxon>
        <taxon>Pseudomonadota</taxon>
        <taxon>Alphaproteobacteria</taxon>
        <taxon>Sphingomonadales</taxon>
        <taxon>Sphingosinicellaceae</taxon>
        <taxon>Sandarakinorhabdus</taxon>
    </lineage>
</organism>
<evidence type="ECO:0000256" key="3">
    <source>
        <dbReference type="ARBA" id="ARBA00022989"/>
    </source>
</evidence>
<gene>
    <name evidence="6" type="ORF">F3168_05810</name>
</gene>
<evidence type="ECO:0000256" key="1">
    <source>
        <dbReference type="ARBA" id="ARBA00004141"/>
    </source>
</evidence>
<feature type="transmembrane region" description="Helical" evidence="5">
    <location>
        <begin position="6"/>
        <end position="25"/>
    </location>
</feature>
<name>A0A7C9LFK4_9SPHN</name>
<dbReference type="EMBL" id="WIOL01000002">
    <property type="protein sequence ID" value="MQT16767.1"/>
    <property type="molecule type" value="Genomic_DNA"/>
</dbReference>
<comment type="subcellular location">
    <subcellularLocation>
        <location evidence="1">Membrane</location>
        <topology evidence="1">Multi-pass membrane protein</topology>
    </subcellularLocation>
</comment>
<dbReference type="InterPro" id="IPR001129">
    <property type="entry name" value="Membr-assoc_MAPEG"/>
</dbReference>
<dbReference type="Pfam" id="PF01124">
    <property type="entry name" value="MAPEG"/>
    <property type="match status" value="1"/>
</dbReference>
<dbReference type="PANTHER" id="PTHR10250:SF15">
    <property type="entry name" value="MICROSOMAL GLUTATHIONE S-TRANSFERASE-RELATED"/>
    <property type="match status" value="1"/>
</dbReference>
<dbReference type="Gene3D" id="1.20.120.550">
    <property type="entry name" value="Membrane associated eicosanoid/glutathione metabolism-like domain"/>
    <property type="match status" value="1"/>
</dbReference>
<keyword evidence="7" id="KW-1185">Reference proteome</keyword>
<reference evidence="6 7" key="1">
    <citation type="submission" date="2019-09" db="EMBL/GenBank/DDBJ databases">
        <title>Polymorphobacter sp. isolated from a lake in China.</title>
        <authorList>
            <person name="Liu Z."/>
        </authorList>
    </citation>
    <scope>NUCLEOTIDE SEQUENCE [LARGE SCALE GENOMIC DNA]</scope>
    <source>
        <strain evidence="6 7">D40P</strain>
    </source>
</reference>
<sequence length="129" mass="13911">MASFPLTTLTILVALLILFGFSIVAGRARMTYNVPAPQAGGHPEFDKRNRVHLNTMEQIVLFLPAIALAAPVLGDAITAMVGLVWCIGRLLYARSYYVDPAKRSLGFALTMLPTLVLIGVAAWGALRSL</sequence>
<dbReference type="GO" id="GO:0004364">
    <property type="term" value="F:glutathione transferase activity"/>
    <property type="evidence" value="ECO:0007669"/>
    <property type="project" value="TreeGrafter"/>
</dbReference>
<dbReference type="SUPFAM" id="SSF161084">
    <property type="entry name" value="MAPEG domain-like"/>
    <property type="match status" value="1"/>
</dbReference>
<keyword evidence="4 5" id="KW-0472">Membrane</keyword>
<keyword evidence="2 5" id="KW-0812">Transmembrane</keyword>
<dbReference type="GO" id="GO:0006691">
    <property type="term" value="P:leukotriene metabolic process"/>
    <property type="evidence" value="ECO:0007669"/>
    <property type="project" value="UniProtKB-ARBA"/>
</dbReference>
<feature type="transmembrane region" description="Helical" evidence="5">
    <location>
        <begin position="105"/>
        <end position="126"/>
    </location>
</feature>
<keyword evidence="3 5" id="KW-1133">Transmembrane helix</keyword>
<accession>A0A7C9LFK4</accession>
<dbReference type="InterPro" id="IPR023352">
    <property type="entry name" value="MAPEG-like_dom_sf"/>
</dbReference>
<dbReference type="Proteomes" id="UP000481327">
    <property type="component" value="Unassembled WGS sequence"/>
</dbReference>
<dbReference type="PANTHER" id="PTHR10250">
    <property type="entry name" value="MICROSOMAL GLUTATHIONE S-TRANSFERASE"/>
    <property type="match status" value="1"/>
</dbReference>
<evidence type="ECO:0000256" key="2">
    <source>
        <dbReference type="ARBA" id="ARBA00022692"/>
    </source>
</evidence>
<dbReference type="RefSeq" id="WP_152577228.1">
    <property type="nucleotide sequence ID" value="NZ_JAATJI010000001.1"/>
</dbReference>
<evidence type="ECO:0000256" key="5">
    <source>
        <dbReference type="SAM" id="Phobius"/>
    </source>
</evidence>
<evidence type="ECO:0000256" key="4">
    <source>
        <dbReference type="ARBA" id="ARBA00023136"/>
    </source>
</evidence>
<evidence type="ECO:0000313" key="7">
    <source>
        <dbReference type="Proteomes" id="UP000481327"/>
    </source>
</evidence>
<dbReference type="GO" id="GO:0004602">
    <property type="term" value="F:glutathione peroxidase activity"/>
    <property type="evidence" value="ECO:0007669"/>
    <property type="project" value="TreeGrafter"/>
</dbReference>
<dbReference type="OrthoDB" id="464934at2"/>
<dbReference type="GO" id="GO:0016020">
    <property type="term" value="C:membrane"/>
    <property type="evidence" value="ECO:0007669"/>
    <property type="project" value="UniProtKB-SubCell"/>
</dbReference>